<sequence>MSPNAATIRNNGFRAFGVSLQKDNYFNSTFIRHPYHRLDTPSSGDDDCGDVELKGGGGGRSAADAGRSAAAATAAAAGDENDIRTDPSSSSIEDSEDDDGRDGDYDPLLEDDAAVWSTRSVKIPNSREQPRVFPWRWVQLSYLSLLALLSDWVCFSTASVPRSFASVYPGRTSEGLIDLFLLTNVLGCIVVTDAVSRFGLKRCVRAMSVLMMVGCWLRIGLGIFPASCDALGIRHHVVASSLLDNSIRASDGRPVFGLPTYPWMAAGTVLVGFAQPFFQCTPPLLSATWFASNERATSSAIALNFNQVGIAAALVVGGWMVVDEDGSEYDDDNDDDDEMIDAEYREIDRYHRMEDEHGIVDPVLSGVAMRTRTTRGEVDDGSSQSYPPPYHRAGGDDIGLLRYLALVAVLSTILCAGTCRHFRDSPPVPPSASEMGKMNQHVPPAPFHVSVRGFLSKRGFGSPLAAFVYSIAITNVVGAFIEEVMERGGVTDRREIAWAGCGFEMAIVLGGIILGRYVDRTKKYKSVTMWCIALSLVFILPLGLTQHRLGQEPKLLVASLLLLGFFVGPVQPINAELAVDVTFPGDETAVESVQQFGGNLVSAMLVPVVGRAAKLDYQLLPSVPLLASDIRGDVVFMMALSIATFCYYRSFDAPLRRSMADGS</sequence>
<keyword evidence="4 6" id="KW-0472">Membrane</keyword>
<comment type="caution">
    <text evidence="7">The sequence shown here is derived from an EMBL/GenBank/DDBJ whole genome shotgun (WGS) entry which is preliminary data.</text>
</comment>
<dbReference type="PANTHER" id="PTHR10924">
    <property type="entry name" value="MAJOR FACILITATOR SUPERFAMILY PROTEIN-RELATED"/>
    <property type="match status" value="1"/>
</dbReference>
<dbReference type="GO" id="GO:0016020">
    <property type="term" value="C:membrane"/>
    <property type="evidence" value="ECO:0007669"/>
    <property type="project" value="UniProtKB-SubCell"/>
</dbReference>
<evidence type="ECO:0000313" key="7">
    <source>
        <dbReference type="EMBL" id="KAL3812046.1"/>
    </source>
</evidence>
<evidence type="ECO:0000256" key="5">
    <source>
        <dbReference type="SAM" id="MobiDB-lite"/>
    </source>
</evidence>
<keyword evidence="8" id="KW-1185">Reference proteome</keyword>
<dbReference type="PANTHER" id="PTHR10924:SF6">
    <property type="entry name" value="SOLUTE CARRIER FAMILY 49 MEMBER A3"/>
    <property type="match status" value="1"/>
</dbReference>
<evidence type="ECO:0000256" key="3">
    <source>
        <dbReference type="ARBA" id="ARBA00022989"/>
    </source>
</evidence>
<dbReference type="InterPro" id="IPR036259">
    <property type="entry name" value="MFS_trans_sf"/>
</dbReference>
<dbReference type="AlphaFoldDB" id="A0ABD3RJX6"/>
<feature type="transmembrane region" description="Helical" evidence="6">
    <location>
        <begin position="464"/>
        <end position="484"/>
    </location>
</feature>
<protein>
    <submittedName>
        <fullName evidence="7">Uncharacterized protein</fullName>
    </submittedName>
</protein>
<proteinExistence type="predicted"/>
<feature type="compositionally biased region" description="Acidic residues" evidence="5">
    <location>
        <begin position="93"/>
        <end position="104"/>
    </location>
</feature>
<dbReference type="EMBL" id="JALLPB020000220">
    <property type="protein sequence ID" value="KAL3812046.1"/>
    <property type="molecule type" value="Genomic_DNA"/>
</dbReference>
<feature type="transmembrane region" description="Helical" evidence="6">
    <location>
        <begin position="524"/>
        <end position="543"/>
    </location>
</feature>
<evidence type="ECO:0000256" key="1">
    <source>
        <dbReference type="ARBA" id="ARBA00004141"/>
    </source>
</evidence>
<dbReference type="Proteomes" id="UP001530377">
    <property type="component" value="Unassembled WGS sequence"/>
</dbReference>
<evidence type="ECO:0000256" key="6">
    <source>
        <dbReference type="SAM" id="Phobius"/>
    </source>
</evidence>
<accession>A0ABD3RJX6</accession>
<evidence type="ECO:0000313" key="8">
    <source>
        <dbReference type="Proteomes" id="UP001530377"/>
    </source>
</evidence>
<organism evidence="7 8">
    <name type="scientific">Cyclostephanos tholiformis</name>
    <dbReference type="NCBI Taxonomy" id="382380"/>
    <lineage>
        <taxon>Eukaryota</taxon>
        <taxon>Sar</taxon>
        <taxon>Stramenopiles</taxon>
        <taxon>Ochrophyta</taxon>
        <taxon>Bacillariophyta</taxon>
        <taxon>Coscinodiscophyceae</taxon>
        <taxon>Thalassiosirophycidae</taxon>
        <taxon>Stephanodiscales</taxon>
        <taxon>Stephanodiscaceae</taxon>
        <taxon>Cyclostephanos</taxon>
    </lineage>
</organism>
<dbReference type="Gene3D" id="1.20.1250.20">
    <property type="entry name" value="MFS general substrate transporter like domains"/>
    <property type="match status" value="1"/>
</dbReference>
<keyword evidence="2 6" id="KW-0812">Transmembrane</keyword>
<name>A0ABD3RJX6_9STRA</name>
<gene>
    <name evidence="7" type="ORF">ACHAXA_010018</name>
</gene>
<reference evidence="7 8" key="1">
    <citation type="submission" date="2024-10" db="EMBL/GenBank/DDBJ databases">
        <title>Updated reference genomes for cyclostephanoid diatoms.</title>
        <authorList>
            <person name="Roberts W.R."/>
            <person name="Alverson A.J."/>
        </authorList>
    </citation>
    <scope>NUCLEOTIDE SEQUENCE [LARGE SCALE GENOMIC DNA]</scope>
    <source>
        <strain evidence="7 8">AJA228-03</strain>
    </source>
</reference>
<feature type="transmembrane region" description="Helical" evidence="6">
    <location>
        <begin position="400"/>
        <end position="423"/>
    </location>
</feature>
<feature type="transmembrane region" description="Helical" evidence="6">
    <location>
        <begin position="496"/>
        <end position="518"/>
    </location>
</feature>
<comment type="subcellular location">
    <subcellularLocation>
        <location evidence="1">Membrane</location>
        <topology evidence="1">Multi-pass membrane protein</topology>
    </subcellularLocation>
</comment>
<evidence type="ECO:0000256" key="2">
    <source>
        <dbReference type="ARBA" id="ARBA00022692"/>
    </source>
</evidence>
<dbReference type="SUPFAM" id="SSF103473">
    <property type="entry name" value="MFS general substrate transporter"/>
    <property type="match status" value="1"/>
</dbReference>
<feature type="compositionally biased region" description="Low complexity" evidence="5">
    <location>
        <begin position="61"/>
        <end position="78"/>
    </location>
</feature>
<feature type="transmembrane region" description="Helical" evidence="6">
    <location>
        <begin position="630"/>
        <end position="648"/>
    </location>
</feature>
<evidence type="ECO:0000256" key="4">
    <source>
        <dbReference type="ARBA" id="ARBA00023136"/>
    </source>
</evidence>
<feature type="region of interest" description="Disordered" evidence="5">
    <location>
        <begin position="36"/>
        <end position="104"/>
    </location>
</feature>
<dbReference type="InterPro" id="IPR049680">
    <property type="entry name" value="FLVCR1-2_SLC49-like"/>
</dbReference>
<keyword evidence="3 6" id="KW-1133">Transmembrane helix</keyword>